<accession>A0A8B6DQZ9</accession>
<keyword evidence="3" id="KW-0732">Signal</keyword>
<dbReference type="Gene3D" id="2.10.25.10">
    <property type="entry name" value="Laminin"/>
    <property type="match status" value="1"/>
</dbReference>
<evidence type="ECO:0000256" key="2">
    <source>
        <dbReference type="SAM" id="Phobius"/>
    </source>
</evidence>
<dbReference type="PROSITE" id="PS50026">
    <property type="entry name" value="EGF_3"/>
    <property type="match status" value="1"/>
</dbReference>
<dbReference type="AlphaFoldDB" id="A0A8B6DQZ9"/>
<evidence type="ECO:0000313" key="5">
    <source>
        <dbReference type="EMBL" id="VDI23817.1"/>
    </source>
</evidence>
<sequence length="152" mass="17428">MLLIRILLICFILIEYCTGQNAPHDEVKMAVNHRLKCTENETQTIACRNGGTCFATFIEDRFVRCACVKKYTGKFCEMIDINIIFKREREEKTTNAGLIAGIITIVLLFTVVIIILICKKKHKRETELLDKDQEEQKDLKTGLTDGNEIKQS</sequence>
<dbReference type="SUPFAM" id="SSF57196">
    <property type="entry name" value="EGF/Laminin"/>
    <property type="match status" value="1"/>
</dbReference>
<evidence type="ECO:0000259" key="4">
    <source>
        <dbReference type="PROSITE" id="PS50026"/>
    </source>
</evidence>
<name>A0A8B6DQZ9_MYTGA</name>
<evidence type="ECO:0000256" key="3">
    <source>
        <dbReference type="SAM" id="SignalP"/>
    </source>
</evidence>
<feature type="signal peptide" evidence="3">
    <location>
        <begin position="1"/>
        <end position="19"/>
    </location>
</feature>
<dbReference type="OrthoDB" id="6162066at2759"/>
<dbReference type="InterPro" id="IPR000742">
    <property type="entry name" value="EGF"/>
</dbReference>
<evidence type="ECO:0000256" key="1">
    <source>
        <dbReference type="PROSITE-ProRule" id="PRU00076"/>
    </source>
</evidence>
<evidence type="ECO:0000313" key="6">
    <source>
        <dbReference type="Proteomes" id="UP000596742"/>
    </source>
</evidence>
<keyword evidence="2" id="KW-0812">Transmembrane</keyword>
<protein>
    <recommendedName>
        <fullName evidence="4">EGF-like domain-containing protein</fullName>
    </recommendedName>
</protein>
<dbReference type="Proteomes" id="UP000596742">
    <property type="component" value="Unassembled WGS sequence"/>
</dbReference>
<keyword evidence="1" id="KW-1015">Disulfide bond</keyword>
<feature type="domain" description="EGF-like" evidence="4">
    <location>
        <begin position="38"/>
        <end position="77"/>
    </location>
</feature>
<organism evidence="5 6">
    <name type="scientific">Mytilus galloprovincialis</name>
    <name type="common">Mediterranean mussel</name>
    <dbReference type="NCBI Taxonomy" id="29158"/>
    <lineage>
        <taxon>Eukaryota</taxon>
        <taxon>Metazoa</taxon>
        <taxon>Spiralia</taxon>
        <taxon>Lophotrochozoa</taxon>
        <taxon>Mollusca</taxon>
        <taxon>Bivalvia</taxon>
        <taxon>Autobranchia</taxon>
        <taxon>Pteriomorphia</taxon>
        <taxon>Mytilida</taxon>
        <taxon>Mytiloidea</taxon>
        <taxon>Mytilidae</taxon>
        <taxon>Mytilinae</taxon>
        <taxon>Mytilus</taxon>
    </lineage>
</organism>
<feature type="chain" id="PRO_5032438815" description="EGF-like domain-containing protein" evidence="3">
    <location>
        <begin position="20"/>
        <end position="152"/>
    </location>
</feature>
<keyword evidence="1" id="KW-0245">EGF-like domain</keyword>
<proteinExistence type="predicted"/>
<reference evidence="5" key="1">
    <citation type="submission" date="2018-11" db="EMBL/GenBank/DDBJ databases">
        <authorList>
            <person name="Alioto T."/>
            <person name="Alioto T."/>
        </authorList>
    </citation>
    <scope>NUCLEOTIDE SEQUENCE</scope>
</reference>
<keyword evidence="6" id="KW-1185">Reference proteome</keyword>
<gene>
    <name evidence="5" type="ORF">MGAL_10B040199</name>
</gene>
<keyword evidence="2" id="KW-1133">Transmembrane helix</keyword>
<feature type="transmembrane region" description="Helical" evidence="2">
    <location>
        <begin position="96"/>
        <end position="118"/>
    </location>
</feature>
<dbReference type="EMBL" id="UYJE01003969">
    <property type="protein sequence ID" value="VDI23817.1"/>
    <property type="molecule type" value="Genomic_DNA"/>
</dbReference>
<comment type="caution">
    <text evidence="5">The sequence shown here is derived from an EMBL/GenBank/DDBJ whole genome shotgun (WGS) entry which is preliminary data.</text>
</comment>
<comment type="caution">
    <text evidence="1">Lacks conserved residue(s) required for the propagation of feature annotation.</text>
</comment>
<dbReference type="PROSITE" id="PS00022">
    <property type="entry name" value="EGF_1"/>
    <property type="match status" value="1"/>
</dbReference>
<keyword evidence="2" id="KW-0472">Membrane</keyword>
<feature type="disulfide bond" evidence="1">
    <location>
        <begin position="67"/>
        <end position="76"/>
    </location>
</feature>